<feature type="chain" id="PRO_5041384447" description="Osiris 7" evidence="2">
    <location>
        <begin position="17"/>
        <end position="302"/>
    </location>
</feature>
<dbReference type="Proteomes" id="UP001177670">
    <property type="component" value="Unassembled WGS sequence"/>
</dbReference>
<organism evidence="3 4">
    <name type="scientific">Melipona bicolor</name>
    <dbReference type="NCBI Taxonomy" id="60889"/>
    <lineage>
        <taxon>Eukaryota</taxon>
        <taxon>Metazoa</taxon>
        <taxon>Ecdysozoa</taxon>
        <taxon>Arthropoda</taxon>
        <taxon>Hexapoda</taxon>
        <taxon>Insecta</taxon>
        <taxon>Pterygota</taxon>
        <taxon>Neoptera</taxon>
        <taxon>Endopterygota</taxon>
        <taxon>Hymenoptera</taxon>
        <taxon>Apocrita</taxon>
        <taxon>Aculeata</taxon>
        <taxon>Apoidea</taxon>
        <taxon>Anthophila</taxon>
        <taxon>Apidae</taxon>
        <taxon>Melipona</taxon>
    </lineage>
</organism>
<evidence type="ECO:0008006" key="5">
    <source>
        <dbReference type="Google" id="ProtNLM"/>
    </source>
</evidence>
<dbReference type="AlphaFoldDB" id="A0AA40FP43"/>
<dbReference type="Pfam" id="PF07898">
    <property type="entry name" value="DUF1676"/>
    <property type="match status" value="1"/>
</dbReference>
<feature type="transmembrane region" description="Helical" evidence="1">
    <location>
        <begin position="208"/>
        <end position="228"/>
    </location>
</feature>
<feature type="signal peptide" evidence="2">
    <location>
        <begin position="1"/>
        <end position="16"/>
    </location>
</feature>
<keyword evidence="1" id="KW-0812">Transmembrane</keyword>
<dbReference type="PANTHER" id="PTHR21879:SF22">
    <property type="entry name" value="FI03362P-RELATED"/>
    <property type="match status" value="1"/>
</dbReference>
<evidence type="ECO:0000256" key="2">
    <source>
        <dbReference type="SAM" id="SignalP"/>
    </source>
</evidence>
<dbReference type="InterPro" id="IPR012464">
    <property type="entry name" value="DUF1676"/>
</dbReference>
<evidence type="ECO:0000256" key="1">
    <source>
        <dbReference type="SAM" id="Phobius"/>
    </source>
</evidence>
<evidence type="ECO:0000313" key="4">
    <source>
        <dbReference type="Proteomes" id="UP001177670"/>
    </source>
</evidence>
<dbReference type="PANTHER" id="PTHR21879">
    <property type="entry name" value="FI03362P-RELATED-RELATED"/>
    <property type="match status" value="1"/>
</dbReference>
<gene>
    <name evidence="3" type="ORF">K0M31_009199</name>
</gene>
<comment type="caution">
    <text evidence="3">The sequence shown here is derived from an EMBL/GenBank/DDBJ whole genome shotgun (WGS) entry which is preliminary data.</text>
</comment>
<feature type="transmembrane region" description="Helical" evidence="1">
    <location>
        <begin position="178"/>
        <end position="201"/>
    </location>
</feature>
<keyword evidence="4" id="KW-1185">Reference proteome</keyword>
<reference evidence="3" key="1">
    <citation type="submission" date="2021-10" db="EMBL/GenBank/DDBJ databases">
        <title>Melipona bicolor Genome sequencing and assembly.</title>
        <authorList>
            <person name="Araujo N.S."/>
            <person name="Arias M.C."/>
        </authorList>
    </citation>
    <scope>NUCLEOTIDE SEQUENCE</scope>
    <source>
        <strain evidence="3">USP_2M_L1-L4_2017</strain>
        <tissue evidence="3">Whole body</tissue>
    </source>
</reference>
<name>A0AA40FP43_9HYME</name>
<dbReference type="GO" id="GO:0016020">
    <property type="term" value="C:membrane"/>
    <property type="evidence" value="ECO:0007669"/>
    <property type="project" value="TreeGrafter"/>
</dbReference>
<protein>
    <recommendedName>
        <fullName evidence="5">Osiris 7</fullName>
    </recommendedName>
</protein>
<keyword evidence="1" id="KW-0472">Membrane</keyword>
<sequence>MSKYIVTILWLLPVLAATLPANDKSGNENDLMATIYSDCLKKESINCIKYKVFSYVDKMLADKEDITLTDGITVVKTSNAEEGAPRGRKNVDLNVLLSTMFVSTDFNRSMCPCRSIESSDLDTLLFDRLGRFLKTHSVKVDLKGTDILGAIESAGRSLEDFTDNAVESRGKKKKAQKILGPLLMALALKAAALLPLALGAIAAIAGKALLVGKIALVISAIIGLKKLLSSSGKHVTYEVVSHPHHSSSHIVSHDDSHGGGGYGGGGADYGGYSGSSGHGWARSLPQDAHELAYRAHQPQTQA</sequence>
<accession>A0AA40FP43</accession>
<keyword evidence="1" id="KW-1133">Transmembrane helix</keyword>
<dbReference type="EMBL" id="JAHYIQ010000022">
    <property type="protein sequence ID" value="KAK1122757.1"/>
    <property type="molecule type" value="Genomic_DNA"/>
</dbReference>
<proteinExistence type="predicted"/>
<evidence type="ECO:0000313" key="3">
    <source>
        <dbReference type="EMBL" id="KAK1122757.1"/>
    </source>
</evidence>
<keyword evidence="2" id="KW-0732">Signal</keyword>